<feature type="transmembrane region" description="Helical" evidence="10">
    <location>
        <begin position="368"/>
        <end position="387"/>
    </location>
</feature>
<dbReference type="Proteomes" id="UP000018936">
    <property type="component" value="Unassembled WGS sequence"/>
</dbReference>
<keyword evidence="7 10" id="KW-1133">Transmembrane helix</keyword>
<dbReference type="AlphaFoldDB" id="V8P043"/>
<evidence type="ECO:0000313" key="11">
    <source>
        <dbReference type="EMBL" id="ETE67680.1"/>
    </source>
</evidence>
<evidence type="ECO:0000256" key="9">
    <source>
        <dbReference type="ARBA" id="ARBA00023242"/>
    </source>
</evidence>
<dbReference type="PANTHER" id="PTHR13416">
    <property type="match status" value="1"/>
</dbReference>
<comment type="similarity">
    <text evidence="4">Belongs to the TMEM43 family.</text>
</comment>
<keyword evidence="5 10" id="KW-0812">Transmembrane</keyword>
<protein>
    <submittedName>
        <fullName evidence="11">Transmembrane protein 43</fullName>
    </submittedName>
</protein>
<evidence type="ECO:0000256" key="5">
    <source>
        <dbReference type="ARBA" id="ARBA00022692"/>
    </source>
</evidence>
<evidence type="ECO:0000256" key="3">
    <source>
        <dbReference type="ARBA" id="ARBA00004586"/>
    </source>
</evidence>
<organism evidence="11 12">
    <name type="scientific">Ophiophagus hannah</name>
    <name type="common">King cobra</name>
    <name type="synonym">Naja hannah</name>
    <dbReference type="NCBI Taxonomy" id="8665"/>
    <lineage>
        <taxon>Eukaryota</taxon>
        <taxon>Metazoa</taxon>
        <taxon>Chordata</taxon>
        <taxon>Craniata</taxon>
        <taxon>Vertebrata</taxon>
        <taxon>Euteleostomi</taxon>
        <taxon>Lepidosauria</taxon>
        <taxon>Squamata</taxon>
        <taxon>Bifurcata</taxon>
        <taxon>Unidentata</taxon>
        <taxon>Episquamata</taxon>
        <taxon>Toxicofera</taxon>
        <taxon>Serpentes</taxon>
        <taxon>Colubroidea</taxon>
        <taxon>Elapidae</taxon>
        <taxon>Elapinae</taxon>
        <taxon>Ophiophagus</taxon>
    </lineage>
</organism>
<evidence type="ECO:0000256" key="7">
    <source>
        <dbReference type="ARBA" id="ARBA00022989"/>
    </source>
</evidence>
<dbReference type="GO" id="GO:0071763">
    <property type="term" value="P:nuclear membrane organization"/>
    <property type="evidence" value="ECO:0007669"/>
    <property type="project" value="TreeGrafter"/>
</dbReference>
<dbReference type="GO" id="GO:0005637">
    <property type="term" value="C:nuclear inner membrane"/>
    <property type="evidence" value="ECO:0007669"/>
    <property type="project" value="TreeGrafter"/>
</dbReference>
<dbReference type="PANTHER" id="PTHR13416:SF2">
    <property type="entry name" value="TRANSMEMBRANE PROTEIN 43"/>
    <property type="match status" value="1"/>
</dbReference>
<keyword evidence="9" id="KW-0539">Nucleus</keyword>
<evidence type="ECO:0000256" key="2">
    <source>
        <dbReference type="ARBA" id="ARBA00004259"/>
    </source>
</evidence>
<accession>V8P043</accession>
<comment type="subcellular location">
    <subcellularLocation>
        <location evidence="1">Endomembrane system</location>
        <topology evidence="1">Multi-pass membrane protein</topology>
    </subcellularLocation>
    <subcellularLocation>
        <location evidence="3">Endoplasmic reticulum membrane</location>
    </subcellularLocation>
    <subcellularLocation>
        <location evidence="2">Nucleus envelope</location>
    </subcellularLocation>
</comment>
<evidence type="ECO:0000313" key="12">
    <source>
        <dbReference type="Proteomes" id="UP000018936"/>
    </source>
</evidence>
<comment type="caution">
    <text evidence="11">The sequence shown here is derived from an EMBL/GenBank/DDBJ whole genome shotgun (WGS) entry which is preliminary data.</text>
</comment>
<dbReference type="GO" id="GO:0005789">
    <property type="term" value="C:endoplasmic reticulum membrane"/>
    <property type="evidence" value="ECO:0007669"/>
    <property type="project" value="UniProtKB-SubCell"/>
</dbReference>
<name>V8P043_OPHHA</name>
<feature type="transmembrane region" description="Helical" evidence="10">
    <location>
        <begin position="306"/>
        <end position="327"/>
    </location>
</feature>
<gene>
    <name evidence="11" type="primary">Tmem43</name>
    <name evidence="11" type="ORF">L345_06534</name>
</gene>
<feature type="transmembrane region" description="Helical" evidence="10">
    <location>
        <begin position="26"/>
        <end position="44"/>
    </location>
</feature>
<evidence type="ECO:0000256" key="10">
    <source>
        <dbReference type="SAM" id="Phobius"/>
    </source>
</evidence>
<dbReference type="EMBL" id="AZIM01001217">
    <property type="protein sequence ID" value="ETE67680.1"/>
    <property type="molecule type" value="Genomic_DNA"/>
</dbReference>
<dbReference type="Pfam" id="PF07787">
    <property type="entry name" value="TMEM43"/>
    <property type="match status" value="1"/>
</dbReference>
<dbReference type="InterPro" id="IPR012430">
    <property type="entry name" value="TMEM43_fam"/>
</dbReference>
<evidence type="ECO:0000256" key="1">
    <source>
        <dbReference type="ARBA" id="ARBA00004127"/>
    </source>
</evidence>
<dbReference type="OrthoDB" id="410725at2759"/>
<reference evidence="11 12" key="1">
    <citation type="journal article" date="2013" name="Proc. Natl. Acad. Sci. U.S.A.">
        <title>The king cobra genome reveals dynamic gene evolution and adaptation in the snake venom system.</title>
        <authorList>
            <person name="Vonk F.J."/>
            <person name="Casewell N.R."/>
            <person name="Henkel C.V."/>
            <person name="Heimberg A.M."/>
            <person name="Jansen H.J."/>
            <person name="McCleary R.J."/>
            <person name="Kerkkamp H.M."/>
            <person name="Vos R.A."/>
            <person name="Guerreiro I."/>
            <person name="Calvete J.J."/>
            <person name="Wuster W."/>
            <person name="Woods A.E."/>
            <person name="Logan J.M."/>
            <person name="Harrison R.A."/>
            <person name="Castoe T.A."/>
            <person name="de Koning A.P."/>
            <person name="Pollock D.D."/>
            <person name="Yandell M."/>
            <person name="Calderon D."/>
            <person name="Renjifo C."/>
            <person name="Currier R.B."/>
            <person name="Salgado D."/>
            <person name="Pla D."/>
            <person name="Sanz L."/>
            <person name="Hyder A.S."/>
            <person name="Ribeiro J.M."/>
            <person name="Arntzen J.W."/>
            <person name="van den Thillart G.E."/>
            <person name="Boetzer M."/>
            <person name="Pirovano W."/>
            <person name="Dirks R.P."/>
            <person name="Spaink H.P."/>
            <person name="Duboule D."/>
            <person name="McGlinn E."/>
            <person name="Kini R.M."/>
            <person name="Richardson M.K."/>
        </authorList>
    </citation>
    <scope>NUCLEOTIDE SEQUENCE</scope>
    <source>
        <tissue evidence="11">Blood</tissue>
    </source>
</reference>
<evidence type="ECO:0000256" key="4">
    <source>
        <dbReference type="ARBA" id="ARBA00006627"/>
    </source>
</evidence>
<keyword evidence="12" id="KW-1185">Reference proteome</keyword>
<evidence type="ECO:0000256" key="8">
    <source>
        <dbReference type="ARBA" id="ARBA00023136"/>
    </source>
</evidence>
<keyword evidence="6" id="KW-0256">Endoplasmic reticulum</keyword>
<feature type="transmembrane region" description="Helical" evidence="10">
    <location>
        <begin position="339"/>
        <end position="363"/>
    </location>
</feature>
<keyword evidence="8 10" id="KW-0472">Membrane</keyword>
<sequence>MGGKNEHVKTTTEHKPGFLERLSETSGGMLVGLATFALSFYILFTNEGRALKTASSLAEGLSLVVPLDNIQIVSHENDKKLVHLSGILRTSKPLYDPSYGLSIRAVKLKRQVEMYQWVEYEDSKEYEENGEVKKETKYSYNTEWKSEVVNSRNFDREIGHKNPSAMAVESFTAVASDVQVGKFFLSRGLIEKINNFKQMSLSKLEDPHADVIRSGDYFFHSENPRRPEVGDLRVSFFYAGLSEDFSRTVLPDMVTIVARQQEDHLVPYQTKSGDVLNILYPGELTAEEVFQKEHESNSMKTWGLRAAGWLSMFLGISLMTRIIYTLVDWFPVVRDLVNIGLKAFAFCLATSLSLLTISVGWLFYRPFWALLTALLAVVPFLIARSWVPPKKQQ</sequence>
<proteinExistence type="inferred from homology"/>
<evidence type="ECO:0000256" key="6">
    <source>
        <dbReference type="ARBA" id="ARBA00022824"/>
    </source>
</evidence>
<dbReference type="GO" id="GO:0006629">
    <property type="term" value="P:lipid metabolic process"/>
    <property type="evidence" value="ECO:0007669"/>
    <property type="project" value="TreeGrafter"/>
</dbReference>